<dbReference type="EMBL" id="JAEPRD010000022">
    <property type="protein sequence ID" value="KAG2207977.1"/>
    <property type="molecule type" value="Genomic_DNA"/>
</dbReference>
<dbReference type="AlphaFoldDB" id="A0A8H7RBN9"/>
<proteinExistence type="predicted"/>
<dbReference type="Proteomes" id="UP000603453">
    <property type="component" value="Unassembled WGS sequence"/>
</dbReference>
<reference evidence="1" key="1">
    <citation type="submission" date="2020-12" db="EMBL/GenBank/DDBJ databases">
        <title>Metabolic potential, ecology and presence of endohyphal bacteria is reflected in genomic diversity of Mucoromycotina.</title>
        <authorList>
            <person name="Muszewska A."/>
            <person name="Okrasinska A."/>
            <person name="Steczkiewicz K."/>
            <person name="Drgas O."/>
            <person name="Orlowska M."/>
            <person name="Perlinska-Lenart U."/>
            <person name="Aleksandrzak-Piekarczyk T."/>
            <person name="Szatraj K."/>
            <person name="Zielenkiewicz U."/>
            <person name="Pilsyk S."/>
            <person name="Malc E."/>
            <person name="Mieczkowski P."/>
            <person name="Kruszewska J.S."/>
            <person name="Biernat P."/>
            <person name="Pawlowska J."/>
        </authorList>
    </citation>
    <scope>NUCLEOTIDE SEQUENCE</scope>
    <source>
        <strain evidence="1">WA0000017839</strain>
    </source>
</reference>
<name>A0A8H7RBN9_9FUNG</name>
<protein>
    <submittedName>
        <fullName evidence="1">Uncharacterized protein</fullName>
    </submittedName>
</protein>
<sequence length="127" mass="14253">MKSLPFNPLLPQNVNHVKKAQAPSYDPMSEYTPDDENNTTVVLHNCTMDPTPAPAPRKRRRIRIRSPGPIVKAIPAKVSPAEAKKERAIGYQRKLEALANKWGKVLKNMCTNYLVFVGEQGGEFRVI</sequence>
<organism evidence="1 2">
    <name type="scientific">Mucor saturninus</name>
    <dbReference type="NCBI Taxonomy" id="64648"/>
    <lineage>
        <taxon>Eukaryota</taxon>
        <taxon>Fungi</taxon>
        <taxon>Fungi incertae sedis</taxon>
        <taxon>Mucoromycota</taxon>
        <taxon>Mucoromycotina</taxon>
        <taxon>Mucoromycetes</taxon>
        <taxon>Mucorales</taxon>
        <taxon>Mucorineae</taxon>
        <taxon>Mucoraceae</taxon>
        <taxon>Mucor</taxon>
    </lineage>
</organism>
<evidence type="ECO:0000313" key="2">
    <source>
        <dbReference type="Proteomes" id="UP000603453"/>
    </source>
</evidence>
<keyword evidence="2" id="KW-1185">Reference proteome</keyword>
<evidence type="ECO:0000313" key="1">
    <source>
        <dbReference type="EMBL" id="KAG2207977.1"/>
    </source>
</evidence>
<gene>
    <name evidence="1" type="ORF">INT47_010961</name>
</gene>
<accession>A0A8H7RBN9</accession>
<comment type="caution">
    <text evidence="1">The sequence shown here is derived from an EMBL/GenBank/DDBJ whole genome shotgun (WGS) entry which is preliminary data.</text>
</comment>